<proteinExistence type="predicted"/>
<keyword evidence="1" id="KW-0812">Transmembrane</keyword>
<evidence type="ECO:0000313" key="2">
    <source>
        <dbReference type="EMBL" id="KIM42809.1"/>
    </source>
</evidence>
<keyword evidence="1" id="KW-0472">Membrane</keyword>
<evidence type="ECO:0000313" key="3">
    <source>
        <dbReference type="Proteomes" id="UP000053424"/>
    </source>
</evidence>
<organism evidence="2 3">
    <name type="scientific">Hebeloma cylindrosporum</name>
    <dbReference type="NCBI Taxonomy" id="76867"/>
    <lineage>
        <taxon>Eukaryota</taxon>
        <taxon>Fungi</taxon>
        <taxon>Dikarya</taxon>
        <taxon>Basidiomycota</taxon>
        <taxon>Agaricomycotina</taxon>
        <taxon>Agaricomycetes</taxon>
        <taxon>Agaricomycetidae</taxon>
        <taxon>Agaricales</taxon>
        <taxon>Agaricineae</taxon>
        <taxon>Hymenogastraceae</taxon>
        <taxon>Hebeloma</taxon>
    </lineage>
</organism>
<reference evidence="2 3" key="1">
    <citation type="submission" date="2014-04" db="EMBL/GenBank/DDBJ databases">
        <authorList>
            <consortium name="DOE Joint Genome Institute"/>
            <person name="Kuo A."/>
            <person name="Gay G."/>
            <person name="Dore J."/>
            <person name="Kohler A."/>
            <person name="Nagy L.G."/>
            <person name="Floudas D."/>
            <person name="Copeland A."/>
            <person name="Barry K.W."/>
            <person name="Cichocki N."/>
            <person name="Veneault-Fourrey C."/>
            <person name="LaButti K."/>
            <person name="Lindquist E.A."/>
            <person name="Lipzen A."/>
            <person name="Lundell T."/>
            <person name="Morin E."/>
            <person name="Murat C."/>
            <person name="Sun H."/>
            <person name="Tunlid A."/>
            <person name="Henrissat B."/>
            <person name="Grigoriev I.V."/>
            <person name="Hibbett D.S."/>
            <person name="Martin F."/>
            <person name="Nordberg H.P."/>
            <person name="Cantor M.N."/>
            <person name="Hua S.X."/>
        </authorList>
    </citation>
    <scope>NUCLEOTIDE SEQUENCE [LARGE SCALE GENOMIC DNA]</scope>
    <source>
        <strain evidence="3">h7</strain>
    </source>
</reference>
<dbReference type="AlphaFoldDB" id="A0A0C3CF32"/>
<gene>
    <name evidence="2" type="ORF">M413DRAFT_124139</name>
</gene>
<accession>A0A0C3CF32</accession>
<dbReference type="EMBL" id="KN831777">
    <property type="protein sequence ID" value="KIM42809.1"/>
    <property type="molecule type" value="Genomic_DNA"/>
</dbReference>
<protein>
    <submittedName>
        <fullName evidence="2">Uncharacterized protein</fullName>
    </submittedName>
</protein>
<dbReference type="Proteomes" id="UP000053424">
    <property type="component" value="Unassembled WGS sequence"/>
</dbReference>
<keyword evidence="3" id="KW-1185">Reference proteome</keyword>
<dbReference type="STRING" id="686832.A0A0C3CF32"/>
<dbReference type="HOGENOM" id="CLU_1349074_0_0_1"/>
<keyword evidence="1" id="KW-1133">Transmembrane helix</keyword>
<reference evidence="3" key="2">
    <citation type="submission" date="2015-01" db="EMBL/GenBank/DDBJ databases">
        <title>Evolutionary Origins and Diversification of the Mycorrhizal Mutualists.</title>
        <authorList>
            <consortium name="DOE Joint Genome Institute"/>
            <consortium name="Mycorrhizal Genomics Consortium"/>
            <person name="Kohler A."/>
            <person name="Kuo A."/>
            <person name="Nagy L.G."/>
            <person name="Floudas D."/>
            <person name="Copeland A."/>
            <person name="Barry K.W."/>
            <person name="Cichocki N."/>
            <person name="Veneault-Fourrey C."/>
            <person name="LaButti K."/>
            <person name="Lindquist E.A."/>
            <person name="Lipzen A."/>
            <person name="Lundell T."/>
            <person name="Morin E."/>
            <person name="Murat C."/>
            <person name="Riley R."/>
            <person name="Ohm R."/>
            <person name="Sun H."/>
            <person name="Tunlid A."/>
            <person name="Henrissat B."/>
            <person name="Grigoriev I.V."/>
            <person name="Hibbett D.S."/>
            <person name="Martin F."/>
        </authorList>
    </citation>
    <scope>NUCLEOTIDE SEQUENCE [LARGE SCALE GENOMIC DNA]</scope>
    <source>
        <strain evidence="3">h7</strain>
    </source>
</reference>
<name>A0A0C3CF32_HEBCY</name>
<sequence>MEENTSRSAVAVVDRHVELSTDRSFANLEDKSVTPPITPLRRAPPLVSQAAKSSKDIWRGRLYTLRSFRLPSYGRIGQKFVSKRWYRVSFLAIICIALAPALGVGLRTAVGGSHEPLRVLGLDGQSPREGLFLYGGIRIWDMASKTLSIRWMPHQCGPSYSASADCTGLLTDMLFYTDGNALGIPSFNESNVLSILQPLGKAS</sequence>
<dbReference type="OrthoDB" id="2923771at2759"/>
<evidence type="ECO:0000256" key="1">
    <source>
        <dbReference type="SAM" id="Phobius"/>
    </source>
</evidence>
<feature type="transmembrane region" description="Helical" evidence="1">
    <location>
        <begin position="85"/>
        <end position="106"/>
    </location>
</feature>